<comment type="caution">
    <text evidence="2">The sequence shown here is derived from an EMBL/GenBank/DDBJ whole genome shotgun (WGS) entry which is preliminary data.</text>
</comment>
<evidence type="ECO:0000313" key="2">
    <source>
        <dbReference type="EMBL" id="RMA57167.1"/>
    </source>
</evidence>
<dbReference type="GO" id="GO:0000156">
    <property type="term" value="F:phosphorelay response regulator activity"/>
    <property type="evidence" value="ECO:0007669"/>
    <property type="project" value="InterPro"/>
</dbReference>
<keyword evidence="2" id="KW-0238">DNA-binding</keyword>
<reference evidence="2 3" key="1">
    <citation type="submission" date="2018-10" db="EMBL/GenBank/DDBJ databases">
        <title>Genomic Encyclopedia of Archaeal and Bacterial Type Strains, Phase II (KMG-II): from individual species to whole genera.</title>
        <authorList>
            <person name="Goeker M."/>
        </authorList>
    </citation>
    <scope>NUCLEOTIDE SEQUENCE [LARGE SCALE GENOMIC DNA]</scope>
    <source>
        <strain evidence="2 3">DSM 23424</strain>
    </source>
</reference>
<dbReference type="OrthoDB" id="1426980at2"/>
<sequence>MAFTLQSIHDSYSNEEISDNLQSLYKSRFLSKINHSIFSIPVTDILYFSFEDHNTVIITKSYRTFVIDYSLENLVSFLNPKHFFRINRKVILHIESIKKMNLLSKSRIEIVLNNNEKQIVSRSKTSAFKTWLEY</sequence>
<dbReference type="PANTHER" id="PTHR37299:SF1">
    <property type="entry name" value="STAGE 0 SPORULATION PROTEIN A HOMOLOG"/>
    <property type="match status" value="1"/>
</dbReference>
<dbReference type="InterPro" id="IPR046947">
    <property type="entry name" value="LytR-like"/>
</dbReference>
<dbReference type="PROSITE" id="PS50930">
    <property type="entry name" value="HTH_LYTTR"/>
    <property type="match status" value="1"/>
</dbReference>
<evidence type="ECO:0000313" key="3">
    <source>
        <dbReference type="Proteomes" id="UP000271339"/>
    </source>
</evidence>
<dbReference type="Pfam" id="PF04397">
    <property type="entry name" value="LytTR"/>
    <property type="match status" value="1"/>
</dbReference>
<proteinExistence type="predicted"/>
<dbReference type="PANTHER" id="PTHR37299">
    <property type="entry name" value="TRANSCRIPTIONAL REGULATOR-RELATED"/>
    <property type="match status" value="1"/>
</dbReference>
<gene>
    <name evidence="2" type="ORF">BXY75_3054</name>
</gene>
<dbReference type="RefSeq" id="WP_121908586.1">
    <property type="nucleotide sequence ID" value="NZ_REFC01000015.1"/>
</dbReference>
<protein>
    <submittedName>
        <fullName evidence="2">LytTr DNA-binding domain-containing protein</fullName>
    </submittedName>
</protein>
<dbReference type="EMBL" id="REFC01000015">
    <property type="protein sequence ID" value="RMA57167.1"/>
    <property type="molecule type" value="Genomic_DNA"/>
</dbReference>
<dbReference type="Gene3D" id="2.40.50.1020">
    <property type="entry name" value="LytTr DNA-binding domain"/>
    <property type="match status" value="1"/>
</dbReference>
<organism evidence="2 3">
    <name type="scientific">Ulvibacter antarcticus</name>
    <dbReference type="NCBI Taxonomy" id="442714"/>
    <lineage>
        <taxon>Bacteria</taxon>
        <taxon>Pseudomonadati</taxon>
        <taxon>Bacteroidota</taxon>
        <taxon>Flavobacteriia</taxon>
        <taxon>Flavobacteriales</taxon>
        <taxon>Flavobacteriaceae</taxon>
        <taxon>Ulvibacter</taxon>
    </lineage>
</organism>
<keyword evidence="3" id="KW-1185">Reference proteome</keyword>
<evidence type="ECO:0000259" key="1">
    <source>
        <dbReference type="PROSITE" id="PS50930"/>
    </source>
</evidence>
<dbReference type="AlphaFoldDB" id="A0A3L9YCE7"/>
<feature type="domain" description="HTH LytTR-type" evidence="1">
    <location>
        <begin position="29"/>
        <end position="134"/>
    </location>
</feature>
<dbReference type="InterPro" id="IPR007492">
    <property type="entry name" value="LytTR_DNA-bd_dom"/>
</dbReference>
<dbReference type="SMART" id="SM00850">
    <property type="entry name" value="LytTR"/>
    <property type="match status" value="1"/>
</dbReference>
<name>A0A3L9YCE7_9FLAO</name>
<dbReference type="GO" id="GO:0003677">
    <property type="term" value="F:DNA binding"/>
    <property type="evidence" value="ECO:0007669"/>
    <property type="project" value="UniProtKB-KW"/>
</dbReference>
<accession>A0A3L9YCE7</accession>
<dbReference type="Proteomes" id="UP000271339">
    <property type="component" value="Unassembled WGS sequence"/>
</dbReference>